<dbReference type="PROSITE" id="PS51471">
    <property type="entry name" value="FE2OG_OXY"/>
    <property type="match status" value="1"/>
</dbReference>
<dbReference type="InterPro" id="IPR027450">
    <property type="entry name" value="AlkB-like"/>
</dbReference>
<dbReference type="Proteomes" id="UP000253845">
    <property type="component" value="Unassembled WGS sequence"/>
</dbReference>
<dbReference type="SUPFAM" id="SSF52283">
    <property type="entry name" value="Formate/glycerate dehydrogenase catalytic domain-like"/>
    <property type="match status" value="1"/>
</dbReference>
<dbReference type="InterPro" id="IPR029752">
    <property type="entry name" value="D-isomer_DH_CS1"/>
</dbReference>
<protein>
    <recommendedName>
        <fullName evidence="4">Fe2OG dioxygenase domain-containing protein</fullName>
    </recommendedName>
</protein>
<proteinExistence type="inferred from homology"/>
<dbReference type="AlphaFoldDB" id="A0A370BNG1"/>
<dbReference type="Pfam" id="PF02826">
    <property type="entry name" value="2-Hacid_dh_C"/>
    <property type="match status" value="1"/>
</dbReference>
<reference evidence="5 6" key="1">
    <citation type="submission" date="2018-07" db="EMBL/GenBank/DDBJ databases">
        <title>Section-level genome sequencing of Aspergillus section Nigri to investigate inter- and intra-species variation.</title>
        <authorList>
            <consortium name="DOE Joint Genome Institute"/>
            <person name="Vesth T.C."/>
            <person name="Nybo J.L."/>
            <person name="Theobald S."/>
            <person name="Frisvad J.C."/>
            <person name="Larsen T.O."/>
            <person name="Nielsen K.F."/>
            <person name="Hoof J.B."/>
            <person name="Brandl J."/>
            <person name="Salamov A."/>
            <person name="Riley R."/>
            <person name="Gladden J.M."/>
            <person name="Phatale P."/>
            <person name="Nielsen M.T."/>
            <person name="Lyhne E.K."/>
            <person name="Kogle M.E."/>
            <person name="Strasser K."/>
            <person name="McDonnell E."/>
            <person name="Barry K."/>
            <person name="Clum A."/>
            <person name="Chen C."/>
            <person name="Nolan M."/>
            <person name="Sandor L."/>
            <person name="Kuo A."/>
            <person name="Lipzen A."/>
            <person name="Hainaut M."/>
            <person name="Drula E."/>
            <person name="Tsang A."/>
            <person name="Magnuson J.K."/>
            <person name="Henrissat B."/>
            <person name="Wiebenga A."/>
            <person name="Simmons B.A."/>
            <person name="Makela M.R."/>
            <person name="De vries R.P."/>
            <person name="Grigoriev I.V."/>
            <person name="Mortensen U.H."/>
            <person name="Baker S.E."/>
            <person name="Andersen M.R."/>
        </authorList>
    </citation>
    <scope>NUCLEOTIDE SEQUENCE [LARGE SCALE GENOMIC DNA]</scope>
    <source>
        <strain evidence="5 6">ATCC 13496</strain>
    </source>
</reference>
<dbReference type="GO" id="GO:0005829">
    <property type="term" value="C:cytosol"/>
    <property type="evidence" value="ECO:0007669"/>
    <property type="project" value="TreeGrafter"/>
</dbReference>
<gene>
    <name evidence="5" type="ORF">M747DRAFT_325749</name>
</gene>
<dbReference type="Gene3D" id="2.60.120.590">
    <property type="entry name" value="Alpha-ketoglutarate-dependent dioxygenase AlkB-like"/>
    <property type="match status" value="1"/>
</dbReference>
<dbReference type="CDD" id="cd12168">
    <property type="entry name" value="Mand_dh_like"/>
    <property type="match status" value="1"/>
</dbReference>
<dbReference type="InterPro" id="IPR036291">
    <property type="entry name" value="NAD(P)-bd_dom_sf"/>
</dbReference>
<dbReference type="VEuPathDB" id="FungiDB:M747DRAFT_325749"/>
<dbReference type="InterPro" id="IPR006139">
    <property type="entry name" value="D-isomer_2_OHA_DH_cat_dom"/>
</dbReference>
<accession>A0A370BNG1</accession>
<evidence type="ECO:0000256" key="1">
    <source>
        <dbReference type="ARBA" id="ARBA00005854"/>
    </source>
</evidence>
<dbReference type="InterPro" id="IPR006140">
    <property type="entry name" value="D-isomer_DH_NAD-bd"/>
</dbReference>
<dbReference type="EMBL" id="KZ851943">
    <property type="protein sequence ID" value="RDH15958.1"/>
    <property type="molecule type" value="Genomic_DNA"/>
</dbReference>
<evidence type="ECO:0000256" key="3">
    <source>
        <dbReference type="ARBA" id="ARBA00023027"/>
    </source>
</evidence>
<dbReference type="Pfam" id="PF00389">
    <property type="entry name" value="2-Hacid_dh"/>
    <property type="match status" value="1"/>
</dbReference>
<dbReference type="FunFam" id="3.40.50.720:FF:000282">
    <property type="entry name" value="Glyoxylate reductase protein"/>
    <property type="match status" value="1"/>
</dbReference>
<dbReference type="PROSITE" id="PS00671">
    <property type="entry name" value="D_2_HYDROXYACID_DH_3"/>
    <property type="match status" value="1"/>
</dbReference>
<keyword evidence="3" id="KW-0520">NAD</keyword>
<evidence type="ECO:0000256" key="2">
    <source>
        <dbReference type="ARBA" id="ARBA00023002"/>
    </source>
</evidence>
<dbReference type="PANTHER" id="PTHR10996:SF257">
    <property type="entry name" value="GLYOXYLATE REDUCTASE 1"/>
    <property type="match status" value="1"/>
</dbReference>
<dbReference type="GO" id="GO:0030267">
    <property type="term" value="F:glyoxylate reductase (NADPH) activity"/>
    <property type="evidence" value="ECO:0007669"/>
    <property type="project" value="TreeGrafter"/>
</dbReference>
<feature type="domain" description="Fe2OG dioxygenase" evidence="4">
    <location>
        <begin position="809"/>
        <end position="962"/>
    </location>
</feature>
<dbReference type="SUPFAM" id="SSF51735">
    <property type="entry name" value="NAD(P)-binding Rossmann-fold domains"/>
    <property type="match status" value="1"/>
</dbReference>
<organism evidence="5 6">
    <name type="scientific">Aspergillus niger ATCC 13496</name>
    <dbReference type="NCBI Taxonomy" id="1353008"/>
    <lineage>
        <taxon>Eukaryota</taxon>
        <taxon>Fungi</taxon>
        <taxon>Dikarya</taxon>
        <taxon>Ascomycota</taxon>
        <taxon>Pezizomycotina</taxon>
        <taxon>Eurotiomycetes</taxon>
        <taxon>Eurotiomycetidae</taxon>
        <taxon>Eurotiales</taxon>
        <taxon>Aspergillaceae</taxon>
        <taxon>Aspergillus</taxon>
        <taxon>Aspergillus subgen. Circumdati</taxon>
    </lineage>
</organism>
<evidence type="ECO:0000313" key="6">
    <source>
        <dbReference type="Proteomes" id="UP000253845"/>
    </source>
</evidence>
<dbReference type="GO" id="GO:0016618">
    <property type="term" value="F:hydroxypyruvate reductase [NAD(P)H] activity"/>
    <property type="evidence" value="ECO:0007669"/>
    <property type="project" value="TreeGrafter"/>
</dbReference>
<dbReference type="InterPro" id="IPR050223">
    <property type="entry name" value="D-isomer_2-hydroxyacid_DH"/>
</dbReference>
<dbReference type="Gene3D" id="3.40.50.720">
    <property type="entry name" value="NAD(P)-binding Rossmann-like Domain"/>
    <property type="match status" value="2"/>
</dbReference>
<dbReference type="PANTHER" id="PTHR10996">
    <property type="entry name" value="2-HYDROXYACID DEHYDROGENASE-RELATED"/>
    <property type="match status" value="1"/>
</dbReference>
<dbReference type="InterPro" id="IPR005123">
    <property type="entry name" value="Oxoglu/Fe-dep_dioxygenase_dom"/>
</dbReference>
<name>A0A370BNG1_ASPNG</name>
<evidence type="ECO:0000259" key="4">
    <source>
        <dbReference type="PROSITE" id="PS51471"/>
    </source>
</evidence>
<dbReference type="SUPFAM" id="SSF51197">
    <property type="entry name" value="Clavaminate synthase-like"/>
    <property type="match status" value="1"/>
</dbReference>
<evidence type="ECO:0000313" key="5">
    <source>
        <dbReference type="EMBL" id="RDH15958.1"/>
    </source>
</evidence>
<dbReference type="PROSITE" id="PS00065">
    <property type="entry name" value="D_2_HYDROXYACID_DH_1"/>
    <property type="match status" value="1"/>
</dbReference>
<dbReference type="GO" id="GO:0051287">
    <property type="term" value="F:NAD binding"/>
    <property type="evidence" value="ECO:0007669"/>
    <property type="project" value="InterPro"/>
</dbReference>
<dbReference type="InterPro" id="IPR029753">
    <property type="entry name" value="D-isomer_DH_CS"/>
</dbReference>
<dbReference type="Pfam" id="PF13532">
    <property type="entry name" value="2OG-FeII_Oxy_2"/>
    <property type="match status" value="1"/>
</dbReference>
<comment type="similarity">
    <text evidence="1">Belongs to the D-isomer specific 2-hydroxyacid dehydrogenase family.</text>
</comment>
<sequence length="987" mass="110457">MPAALLIGAITHSMPEWNDLSSILTLKEFPSGTREDFIRNCRDGQYDDVVAIYRSNTSTKFTGPFDAELLSVLPSSLKYIAHNGAGYDNIDVAACTKKGIAVSSTPVAVNNATADVAIFLMIGALRQAYIPVTSLREGKFLGQTGLGHDPQNKVLGILGMGGIGREVARRARAFGMTIQYHNRSRLSPELEDGATYVSFDELLANSDVLSLNLALNASTRHIIGKTEFQKMKDGVIIVNTARGALIDEKALVEALESGKVWSAGLDVYENEPAIEPGLVNNPRVMLLPHIGTMTYETQREMELLVLNNLRSGVETGKMITLVPEQKDVLILRRPLLPPVHPIPQRILPTNLLYPTKRQKATPQPGPRPELCDTLPWFRSVQGGVYHNGNICWGFLIDADCGIRSYLDDEVIITRVGGGCTKDADGNLVLIKDQDGDSAAITSILNSKELKVPVGIIIGNRNTLLNRPLPHRYNVMAYFRITHVWYERIGRKTGAKVRFEKLDLGRKSWWAAKHSPSPEKNPGYGHAKQPEQLRCKACDQHSIRIYDEGWMCLQPSCELFWMINGGSSPPPSAVLTFHEKFLKSRLPPDPTIQPHYSLVPDLLSTLKDTDSDALSKRITWKGIICPLCRRCISRRYWWGWRCADDNDSSNCPFEHILPIRPIALRWVIDDMETSPIKRALSWDAKFMVPEIDDVSLYPYRKLTYTIPGVGSIMHLVANREINTRCNGPDELFGQLQCEELGLRRYPLAQSMVAGTLTAHFAVNYGMPYKYVVSVASKAFNEACPPILRAMGRLTWASKQAVLAAGDTFLPPNEMLLLGYLEDMRIGYHDDGESALGPTISTLSLGAKSTMLVRMKYKYYHGYSRAKNLLAEDPVMPGCKNYTRRRELKARLQDGSIDRKMYDELRREGIVRKGAGGEATPCIKMEVNHGDLVVMHGEGLQRFYEHSVIPDKRLRFALTARHIKPEFVDVKEIEKGRLELGREWVYDGK</sequence>
<keyword evidence="2" id="KW-0560">Oxidoreductase</keyword>
<dbReference type="InterPro" id="IPR037151">
    <property type="entry name" value="AlkB-like_sf"/>
</dbReference>